<dbReference type="Proteomes" id="UP000828941">
    <property type="component" value="Chromosome 13"/>
</dbReference>
<accession>A0ACB9KLA9</accession>
<gene>
    <name evidence="1" type="ORF">L6164_031744</name>
</gene>
<protein>
    <submittedName>
        <fullName evidence="1">Uncharacterized protein</fullName>
    </submittedName>
</protein>
<evidence type="ECO:0000313" key="1">
    <source>
        <dbReference type="EMBL" id="KAI4298151.1"/>
    </source>
</evidence>
<comment type="caution">
    <text evidence="1">The sequence shown here is derived from an EMBL/GenBank/DDBJ whole genome shotgun (WGS) entry which is preliminary data.</text>
</comment>
<keyword evidence="2" id="KW-1185">Reference proteome</keyword>
<proteinExistence type="predicted"/>
<name>A0ACB9KLA9_BAUVA</name>
<evidence type="ECO:0000313" key="2">
    <source>
        <dbReference type="Proteomes" id="UP000828941"/>
    </source>
</evidence>
<dbReference type="EMBL" id="CM039438">
    <property type="protein sequence ID" value="KAI4298151.1"/>
    <property type="molecule type" value="Genomic_DNA"/>
</dbReference>
<organism evidence="1 2">
    <name type="scientific">Bauhinia variegata</name>
    <name type="common">Purple orchid tree</name>
    <name type="synonym">Phanera variegata</name>
    <dbReference type="NCBI Taxonomy" id="167791"/>
    <lineage>
        <taxon>Eukaryota</taxon>
        <taxon>Viridiplantae</taxon>
        <taxon>Streptophyta</taxon>
        <taxon>Embryophyta</taxon>
        <taxon>Tracheophyta</taxon>
        <taxon>Spermatophyta</taxon>
        <taxon>Magnoliopsida</taxon>
        <taxon>eudicotyledons</taxon>
        <taxon>Gunneridae</taxon>
        <taxon>Pentapetalae</taxon>
        <taxon>rosids</taxon>
        <taxon>fabids</taxon>
        <taxon>Fabales</taxon>
        <taxon>Fabaceae</taxon>
        <taxon>Cercidoideae</taxon>
        <taxon>Cercideae</taxon>
        <taxon>Bauhiniinae</taxon>
        <taxon>Bauhinia</taxon>
    </lineage>
</organism>
<sequence>MKPLEQRFSEFYERWIWKLEQILHELVEVIRHRNHEELVNDAQLQALLSKVTSHVKEFYTVKWAEARENCLPFFSPIWLSPLENAYLWVTGFKPSMVYGFVDSAKNPRVPAEGVAPFVVTAEQGRKIEELRIRTRMEEEKVEREMERIQMSMADRKIVELAKLTIRVQNGDSTAGQVDSWVEAALKGVNAGLEKAMKGADCVRLKALKGVLDVMTPMQGVEFLAAFLTAQLRLRLWGKRRVMGKVELSIKPDQDPALLQIY</sequence>
<reference evidence="1 2" key="1">
    <citation type="journal article" date="2022" name="DNA Res.">
        <title>Chromosomal-level genome assembly of the orchid tree Bauhinia variegata (Leguminosae; Cercidoideae) supports the allotetraploid origin hypothesis of Bauhinia.</title>
        <authorList>
            <person name="Zhong Y."/>
            <person name="Chen Y."/>
            <person name="Zheng D."/>
            <person name="Pang J."/>
            <person name="Liu Y."/>
            <person name="Luo S."/>
            <person name="Meng S."/>
            <person name="Qian L."/>
            <person name="Wei D."/>
            <person name="Dai S."/>
            <person name="Zhou R."/>
        </authorList>
    </citation>
    <scope>NUCLEOTIDE SEQUENCE [LARGE SCALE GENOMIC DNA]</scope>
    <source>
        <strain evidence="1">BV-YZ2020</strain>
    </source>
</reference>